<dbReference type="Gene3D" id="3.40.190.10">
    <property type="entry name" value="Periplasmic binding protein-like II"/>
    <property type="match status" value="2"/>
</dbReference>
<accession>A0A380TEI7</accession>
<sequence>MRHRGRPNRLMLRIVLMVGVWLTLAGLVPQAAFGLDSVTFGTDWRAQAEHGGFYQALALGFYEQAGLAVSIREGGPLINHSQLLAAGRLDFGLASNSFTALNFVREGIPMVAVAAVFQKDPAILMAHAGQGNDSFAALKGKPIMIGAETRAGSWQFLKSRFGYTDDQIRPYTFNLAPFLVDPQAIQQGYLGSEPFLAAGQGIKPVVLLLADAGYGSYGALIMTSQRLIDDRPDIVQRFVSASIKGWESYLHGDPAPGNALIKQANPEMTEALLTYAIDTMRANGVVESRDAVANGIGTMNESRWQSFFAIMAGQGLYPQEMAWQRAFTLQFTGREQGRPAGR</sequence>
<organism evidence="2">
    <name type="scientific">metagenome</name>
    <dbReference type="NCBI Taxonomy" id="256318"/>
    <lineage>
        <taxon>unclassified sequences</taxon>
        <taxon>metagenomes</taxon>
    </lineage>
</organism>
<dbReference type="PANTHER" id="PTHR31528">
    <property type="entry name" value="4-AMINO-5-HYDROXYMETHYL-2-METHYLPYRIMIDINE PHOSPHATE SYNTHASE THI11-RELATED"/>
    <property type="match status" value="1"/>
</dbReference>
<dbReference type="InterPro" id="IPR015168">
    <property type="entry name" value="SsuA/THI5"/>
</dbReference>
<evidence type="ECO:0000313" key="2">
    <source>
        <dbReference type="EMBL" id="SUS06103.1"/>
    </source>
</evidence>
<dbReference type="PANTHER" id="PTHR31528:SF3">
    <property type="entry name" value="THIAMINE BIOSYNTHESIS PROTEIN HI_0357-RELATED"/>
    <property type="match status" value="1"/>
</dbReference>
<dbReference type="EMBL" id="UIDG01000158">
    <property type="protein sequence ID" value="SUS06103.1"/>
    <property type="molecule type" value="Genomic_DNA"/>
</dbReference>
<dbReference type="InterPro" id="IPR027939">
    <property type="entry name" value="NMT1/THI5"/>
</dbReference>
<dbReference type="SUPFAM" id="SSF53850">
    <property type="entry name" value="Periplasmic binding protein-like II"/>
    <property type="match status" value="1"/>
</dbReference>
<reference evidence="2" key="1">
    <citation type="submission" date="2018-07" db="EMBL/GenBank/DDBJ databases">
        <authorList>
            <person name="Quirk P.G."/>
            <person name="Krulwich T.A."/>
        </authorList>
    </citation>
    <scope>NUCLEOTIDE SEQUENCE</scope>
</reference>
<gene>
    <name evidence="2" type="ORF">DF3PB_2400008</name>
</gene>
<feature type="domain" description="SsuA/THI5-like" evidence="1">
    <location>
        <begin position="48"/>
        <end position="249"/>
    </location>
</feature>
<evidence type="ECO:0000259" key="1">
    <source>
        <dbReference type="Pfam" id="PF09084"/>
    </source>
</evidence>
<dbReference type="Pfam" id="PF09084">
    <property type="entry name" value="NMT1"/>
    <property type="match status" value="1"/>
</dbReference>
<dbReference type="AlphaFoldDB" id="A0A380TEI7"/>
<name>A0A380TEI7_9ZZZZ</name>
<proteinExistence type="predicted"/>
<dbReference type="GO" id="GO:0009228">
    <property type="term" value="P:thiamine biosynthetic process"/>
    <property type="evidence" value="ECO:0007669"/>
    <property type="project" value="InterPro"/>
</dbReference>
<protein>
    <submittedName>
        <fullName evidence="2">Nitrate ABC transporter substrate-binding protein</fullName>
    </submittedName>
</protein>